<keyword evidence="3 7" id="KW-0812">Transmembrane</keyword>
<evidence type="ECO:0000313" key="9">
    <source>
        <dbReference type="Proteomes" id="UP001214628"/>
    </source>
</evidence>
<keyword evidence="9" id="KW-1185">Reference proteome</keyword>
<gene>
    <name evidence="8" type="ORF">MPSI1_002440</name>
</gene>
<feature type="transmembrane region" description="Helical" evidence="7">
    <location>
        <begin position="507"/>
        <end position="528"/>
    </location>
</feature>
<protein>
    <recommendedName>
        <fullName evidence="10">General alpha-glucoside permease</fullName>
    </recommendedName>
</protein>
<evidence type="ECO:0008006" key="10">
    <source>
        <dbReference type="Google" id="ProtNLM"/>
    </source>
</evidence>
<dbReference type="Proteomes" id="UP001214628">
    <property type="component" value="Chromosome 3"/>
</dbReference>
<dbReference type="InterPro" id="IPR036259">
    <property type="entry name" value="MFS_trans_sf"/>
</dbReference>
<reference evidence="8" key="1">
    <citation type="submission" date="2023-02" db="EMBL/GenBank/DDBJ databases">
        <title>Mating type loci evolution in Malassezia.</title>
        <authorList>
            <person name="Coelho M.A."/>
        </authorList>
    </citation>
    <scope>NUCLEOTIDE SEQUENCE</scope>
    <source>
        <strain evidence="8">CBS 14136</strain>
    </source>
</reference>
<evidence type="ECO:0000313" key="8">
    <source>
        <dbReference type="EMBL" id="WFD43776.1"/>
    </source>
</evidence>
<evidence type="ECO:0000256" key="2">
    <source>
        <dbReference type="ARBA" id="ARBA00022448"/>
    </source>
</evidence>
<feature type="compositionally biased region" description="Acidic residues" evidence="6">
    <location>
        <begin position="583"/>
        <end position="596"/>
    </location>
</feature>
<feature type="region of interest" description="Disordered" evidence="6">
    <location>
        <begin position="441"/>
        <end position="462"/>
    </location>
</feature>
<feature type="transmembrane region" description="Helical" evidence="7">
    <location>
        <begin position="387"/>
        <end position="409"/>
    </location>
</feature>
<dbReference type="AlphaFoldDB" id="A0AAF0F635"/>
<proteinExistence type="predicted"/>
<organism evidence="8 9">
    <name type="scientific">Malassezia psittaci</name>
    <dbReference type="NCBI Taxonomy" id="1821823"/>
    <lineage>
        <taxon>Eukaryota</taxon>
        <taxon>Fungi</taxon>
        <taxon>Dikarya</taxon>
        <taxon>Basidiomycota</taxon>
        <taxon>Ustilaginomycotina</taxon>
        <taxon>Malasseziomycetes</taxon>
        <taxon>Malasseziales</taxon>
        <taxon>Malasseziaceae</taxon>
        <taxon>Malassezia</taxon>
    </lineage>
</organism>
<sequence>MAGAMIRERGARWLRFATLTSSLAGSQIIWSLEIAYGTPYLLSIGLSKQATGLVWIAGPLSGLIVQPVLGCISDASTSRYRRRKYIVGSAVIVALSTWMIAFSQPIASFLLDVLGVGLGDWDPVREQREVLLVQSLSIIGFWILDFAINGLQVISRALILDSAGTQEQNEANAWHARMLHFGNIIGYWCGWGDLSEWSALRWVHGGQFRKLAIVALVGMSIGVSITCTQTPETDYQHTTPPPMRGWRRIRASLQQIYYVARHLPDSIRRVCITQLFATMSWFPFLFYSTTYIAEVSRRDGEYQGAEDQEKTGSLGMLLFALISMAAGSVLPSFTHGRLVHPEDTLTIGSHTSFSWWQVKLRTMWILGALLQAVLLFNTLWITTQKQAMTLVALMGIPWSIWTWVPFALLGEFVRQAESVPSSDAVEEQWSAQQIMEGRPERMARNSVHENERPRISRDLPSNSSEFITDSPTSYIPSIVSRGREMPGDTIPQEDSIRGGTILGIHNLAIVVPQLLVALLSSLIFRITSTPPTQTQPGTDGDVACVLSFGACMALVAALFAYSIPLTQSERNSIYFDYGPLHEENDEEDDIDEEDNDSISVAVPPSP</sequence>
<dbReference type="EMBL" id="CP118377">
    <property type="protein sequence ID" value="WFD43776.1"/>
    <property type="molecule type" value="Genomic_DNA"/>
</dbReference>
<feature type="region of interest" description="Disordered" evidence="6">
    <location>
        <begin position="579"/>
        <end position="606"/>
    </location>
</feature>
<evidence type="ECO:0000256" key="7">
    <source>
        <dbReference type="SAM" id="Phobius"/>
    </source>
</evidence>
<evidence type="ECO:0000256" key="3">
    <source>
        <dbReference type="ARBA" id="ARBA00022692"/>
    </source>
</evidence>
<dbReference type="Gene3D" id="1.20.1250.20">
    <property type="entry name" value="MFS general substrate transporter like domains"/>
    <property type="match status" value="1"/>
</dbReference>
<accession>A0AAF0F635</accession>
<feature type="transmembrane region" description="Helical" evidence="7">
    <location>
        <begin position="540"/>
        <end position="561"/>
    </location>
</feature>
<evidence type="ECO:0000256" key="6">
    <source>
        <dbReference type="SAM" id="MobiDB-lite"/>
    </source>
</evidence>
<dbReference type="SUPFAM" id="SSF103473">
    <property type="entry name" value="MFS general substrate transporter"/>
    <property type="match status" value="1"/>
</dbReference>
<feature type="transmembrane region" description="Helical" evidence="7">
    <location>
        <begin position="52"/>
        <end position="73"/>
    </location>
</feature>
<dbReference type="PANTHER" id="PTHR19432:SF35">
    <property type="entry name" value="SOLUTE CARRIER FAMILY 45 MEMBER 3 ISOFORM X1"/>
    <property type="match status" value="1"/>
</dbReference>
<comment type="subcellular location">
    <subcellularLocation>
        <location evidence="1">Membrane</location>
        <topology evidence="1">Multi-pass membrane protein</topology>
    </subcellularLocation>
</comment>
<keyword evidence="4 7" id="KW-1133">Transmembrane helix</keyword>
<dbReference type="GO" id="GO:0005886">
    <property type="term" value="C:plasma membrane"/>
    <property type="evidence" value="ECO:0007669"/>
    <property type="project" value="TreeGrafter"/>
</dbReference>
<feature type="transmembrane region" description="Helical" evidence="7">
    <location>
        <begin position="12"/>
        <end position="32"/>
    </location>
</feature>
<feature type="transmembrane region" description="Helical" evidence="7">
    <location>
        <begin position="363"/>
        <end position="381"/>
    </location>
</feature>
<keyword evidence="2" id="KW-0813">Transport</keyword>
<feature type="compositionally biased region" description="Basic and acidic residues" evidence="6">
    <location>
        <begin position="441"/>
        <end position="457"/>
    </location>
</feature>
<dbReference type="GO" id="GO:0008506">
    <property type="term" value="F:sucrose:proton symporter activity"/>
    <property type="evidence" value="ECO:0007669"/>
    <property type="project" value="TreeGrafter"/>
</dbReference>
<evidence type="ECO:0000256" key="1">
    <source>
        <dbReference type="ARBA" id="ARBA00004141"/>
    </source>
</evidence>
<dbReference type="PANTHER" id="PTHR19432">
    <property type="entry name" value="SUGAR TRANSPORTER"/>
    <property type="match status" value="1"/>
</dbReference>
<name>A0AAF0F635_9BASI</name>
<feature type="transmembrane region" description="Helical" evidence="7">
    <location>
        <begin position="313"/>
        <end position="333"/>
    </location>
</feature>
<keyword evidence="5 7" id="KW-0472">Membrane</keyword>
<feature type="transmembrane region" description="Helical" evidence="7">
    <location>
        <begin position="270"/>
        <end position="293"/>
    </location>
</feature>
<evidence type="ECO:0000256" key="4">
    <source>
        <dbReference type="ARBA" id="ARBA00022989"/>
    </source>
</evidence>
<feature type="transmembrane region" description="Helical" evidence="7">
    <location>
        <begin position="85"/>
        <end position="111"/>
    </location>
</feature>
<evidence type="ECO:0000256" key="5">
    <source>
        <dbReference type="ARBA" id="ARBA00023136"/>
    </source>
</evidence>